<protein>
    <submittedName>
        <fullName evidence="2">Peptidase</fullName>
    </submittedName>
</protein>
<dbReference type="OrthoDB" id="9814383at2"/>
<keyword evidence="1" id="KW-0472">Membrane</keyword>
<feature type="transmembrane region" description="Helical" evidence="1">
    <location>
        <begin position="239"/>
        <end position="260"/>
    </location>
</feature>
<feature type="transmembrane region" description="Helical" evidence="1">
    <location>
        <begin position="145"/>
        <end position="169"/>
    </location>
</feature>
<dbReference type="Gene3D" id="1.10.390.10">
    <property type="entry name" value="Neutral Protease Domain 2"/>
    <property type="match status" value="1"/>
</dbReference>
<feature type="transmembrane region" description="Helical" evidence="1">
    <location>
        <begin position="370"/>
        <end position="388"/>
    </location>
</feature>
<feature type="transmembrane region" description="Helical" evidence="1">
    <location>
        <begin position="408"/>
        <end position="436"/>
    </location>
</feature>
<evidence type="ECO:0000256" key="1">
    <source>
        <dbReference type="SAM" id="Phobius"/>
    </source>
</evidence>
<feature type="transmembrane region" description="Helical" evidence="1">
    <location>
        <begin position="60"/>
        <end position="80"/>
    </location>
</feature>
<dbReference type="PATRIC" id="fig|1637645.4.peg.2467"/>
<gene>
    <name evidence="2" type="ORF">WN50_26120</name>
</gene>
<feature type="transmembrane region" description="Helical" evidence="1">
    <location>
        <begin position="101"/>
        <end position="125"/>
    </location>
</feature>
<feature type="transmembrane region" description="Helical" evidence="1">
    <location>
        <begin position="577"/>
        <end position="594"/>
    </location>
</feature>
<comment type="caution">
    <text evidence="2">The sequence shown here is derived from an EMBL/GenBank/DDBJ whole genome shotgun (WGS) entry which is preliminary data.</text>
</comment>
<sequence>MKCIFFDVVQFEILYHLRRPTFWLITILFFVIGLTDIVSKAGEGNAFFFVNSPSQIFQTTIWYCIFGILAASAFVAETFVRDTNYRMEALILATPIRKWDYLATRFIAAFGVTIVAFSSYLPGMILGTMMPGLNPFALGPLRLEAYVVSYLLFTLPNLFLVSAIAFCLASKTRSIVMTYAGAIVLIMLYLASLIMVGVDVINFEQYRIWAMLDPFGFYALEEKTLSWTVYQHNTLMPPLSGIVILNRMFWLTVGSFLWCWSYQTYSMKVLSKSRVQSHKTSIIAKKIDKPSQINPVNTIPLEAKNRSLKAFINQWFYRSGFEIKQVLTGRAFLLLTAFGLVSLIITAMGTRSYNYSNPSTDILIHSANLYLEYILFAIIIVYSAELMWRDRLLRLQNVIDATSVSNGILLLSKLTALFAIITINLLLAMVVMVGYQALNGYTDFEFPLYFQMLFIEHGPYFYLTAILALFTQVITRHKYAGMALVVMISLSKIPLDALGWYHNLYRFAATNDIEYSLMNGYGHLLTGHLWYTLYWALFAAILMVFAYIIWPRGTSDLRLIKGWKQAWVRTSQSVKQTLAGLIVAFVGVGGWIFYNTNIINQYQPPGKEETAAEIEQRFKQYENLPIPVVTNTKVNIELYPEERYFVANGEYVLENRTNSSIKQLHLLSFINLKLAEINYPGATLKEAYPEWGYYIYDLETPLKPGERQRMKFITKTERPRGFQNQVDSDDVYMIYPNDVVGNGTNLYSPFILPFVGYTKMVEHKKAWMRHQFNLPPLDERMRSHDHPIGLSQGLMLAHLGWGSTDITIGTSADQTVVTTGKLVNQWKQGNRNYFQYQSTAKDRGKFTIYSGRYAVYKNNNYRVPIEIYYHPKHQENVELIAEKVGKALEFYEKTFGPYPFEKVRVVEFVYYDGMVFSEAGVIGIPEVLVWKSEAKGRGKDSIIDWVSYLLAYAWWEDQIIAADVAGGMTIREALSGYASSLYQRSRRTPEEQRLAKQQLMRDFFRLLGKIDFQEPALIDVYNEVPIARHKGGMILEQIEDLMGQEALLSGIKSFLQKYRYQPAPYATVLDLRDAILAEASGAQREIISELFANVITYQVGLADAVFEALPDGKYKVILQVEAQKLYTKQLGKQESEALDLPVTISLSDENGEEIFSKKYTILGQKATIDLVTNKRPTYAAVDGNYLLPSAFLQDNIKRLRPMLGN</sequence>
<feature type="transmembrane region" description="Helical" evidence="1">
    <location>
        <begin position="176"/>
        <end position="198"/>
    </location>
</feature>
<dbReference type="SUPFAM" id="SSF55486">
    <property type="entry name" value="Metalloproteases ('zincins'), catalytic domain"/>
    <property type="match status" value="1"/>
</dbReference>
<feature type="transmembrane region" description="Helical" evidence="1">
    <location>
        <begin position="21"/>
        <end position="40"/>
    </location>
</feature>
<dbReference type="EMBL" id="LATL02000122">
    <property type="protein sequence ID" value="KKD35305.1"/>
    <property type="molecule type" value="Genomic_DNA"/>
</dbReference>
<accession>A0A0F5YAQ9</accession>
<feature type="transmembrane region" description="Helical" evidence="1">
    <location>
        <begin position="448"/>
        <end position="470"/>
    </location>
</feature>
<organism evidence="2 3">
    <name type="scientific">Limnoraphis robusta CS-951</name>
    <dbReference type="NCBI Taxonomy" id="1637645"/>
    <lineage>
        <taxon>Bacteria</taxon>
        <taxon>Bacillati</taxon>
        <taxon>Cyanobacteriota</taxon>
        <taxon>Cyanophyceae</taxon>
        <taxon>Oscillatoriophycideae</taxon>
        <taxon>Oscillatoriales</taxon>
        <taxon>Sirenicapillariaceae</taxon>
        <taxon>Limnoraphis</taxon>
    </lineage>
</organism>
<dbReference type="InterPro" id="IPR027268">
    <property type="entry name" value="Peptidase_M4/M1_CTD_sf"/>
</dbReference>
<feature type="transmembrane region" description="Helical" evidence="1">
    <location>
        <begin position="331"/>
        <end position="350"/>
    </location>
</feature>
<keyword evidence="1" id="KW-1133">Transmembrane helix</keyword>
<evidence type="ECO:0000313" key="2">
    <source>
        <dbReference type="EMBL" id="KKD35305.1"/>
    </source>
</evidence>
<feature type="transmembrane region" description="Helical" evidence="1">
    <location>
        <begin position="482"/>
        <end position="501"/>
    </location>
</feature>
<feature type="transmembrane region" description="Helical" evidence="1">
    <location>
        <begin position="528"/>
        <end position="550"/>
    </location>
</feature>
<name>A0A0F5YAQ9_9CYAN</name>
<proteinExistence type="predicted"/>
<reference evidence="2 3" key="1">
    <citation type="submission" date="2015-06" db="EMBL/GenBank/DDBJ databases">
        <title>Draft genome assembly of filamentous brackish cyanobacterium Limnoraphis robusta strain CS-951.</title>
        <authorList>
            <person name="Willis A."/>
            <person name="Parks M."/>
            <person name="Burford M.A."/>
        </authorList>
    </citation>
    <scope>NUCLEOTIDE SEQUENCE [LARGE SCALE GENOMIC DNA]</scope>
    <source>
        <strain evidence="2 3">CS-951</strain>
    </source>
</reference>
<keyword evidence="1" id="KW-0812">Transmembrane</keyword>
<evidence type="ECO:0000313" key="3">
    <source>
        <dbReference type="Proteomes" id="UP000033607"/>
    </source>
</evidence>
<dbReference type="AlphaFoldDB" id="A0A0F5YAQ9"/>
<dbReference type="Proteomes" id="UP000033607">
    <property type="component" value="Unassembled WGS sequence"/>
</dbReference>